<reference evidence="2" key="1">
    <citation type="submission" date="2022-11" db="UniProtKB">
        <authorList>
            <consortium name="WormBaseParasite"/>
        </authorList>
    </citation>
    <scope>IDENTIFICATION</scope>
</reference>
<sequence length="502" mass="57486">MEVLKTFCRLFKKGLMVKENRTGRKNKFYKGNTRNFTEIREKKEKLHSWNKSSKFSNLSNFNNKVVGEEEEIKKDWKNDTTNNSTHSLRIASIDILSDQLSDLKKFGSTKKQIITVDAVKFDIQNPFEFPRQQESEEMPEPEVSQFRATQRLINPNEALLDENNNAILLQTAISQSSSYEGDITDFEENRIIESIVRLRDILSDESDEDYTQTDYSTSEYSLLTPSDGLVSTVDEDIPRAEVVAATLDQIQQLLEEAQANNDMIEAEAAWANLDNVEPGSLFTRACRALIRLPFIFLRAAVMGIWELNMMIFKIPLHLFYFIQGTFYGIATIFAGSSSPARQIEENEQLELISQSTQNDDDSNIVDEEGQQQRQTCESEEITFEENIEFDRCSTELNGISEYNESLGGCIDHESSEYEGEEFGKGYIRLSEAQALQNSSSPSRYFSTYAPSNLSDVETFRTFFEPPSQILIASERDESLDTRAPMPLYDLHRRQGNCDNQEF</sequence>
<dbReference type="Proteomes" id="UP000887580">
    <property type="component" value="Unplaced"/>
</dbReference>
<dbReference type="WBParaSite" id="PS1159_v2.g12836.t1">
    <property type="protein sequence ID" value="PS1159_v2.g12836.t1"/>
    <property type="gene ID" value="PS1159_v2.g12836"/>
</dbReference>
<protein>
    <submittedName>
        <fullName evidence="2">Uncharacterized protein</fullName>
    </submittedName>
</protein>
<name>A0AC35F3Z4_9BILA</name>
<evidence type="ECO:0000313" key="1">
    <source>
        <dbReference type="Proteomes" id="UP000887580"/>
    </source>
</evidence>
<evidence type="ECO:0000313" key="2">
    <source>
        <dbReference type="WBParaSite" id="PS1159_v2.g12836.t1"/>
    </source>
</evidence>
<organism evidence="1 2">
    <name type="scientific">Panagrolaimus sp. PS1159</name>
    <dbReference type="NCBI Taxonomy" id="55785"/>
    <lineage>
        <taxon>Eukaryota</taxon>
        <taxon>Metazoa</taxon>
        <taxon>Ecdysozoa</taxon>
        <taxon>Nematoda</taxon>
        <taxon>Chromadorea</taxon>
        <taxon>Rhabditida</taxon>
        <taxon>Tylenchina</taxon>
        <taxon>Panagrolaimomorpha</taxon>
        <taxon>Panagrolaimoidea</taxon>
        <taxon>Panagrolaimidae</taxon>
        <taxon>Panagrolaimus</taxon>
    </lineage>
</organism>
<accession>A0AC35F3Z4</accession>
<proteinExistence type="predicted"/>